<dbReference type="Proteomes" id="UP000694941">
    <property type="component" value="Unplaced"/>
</dbReference>
<dbReference type="Gene3D" id="3.40.50.300">
    <property type="entry name" value="P-loop containing nucleotide triphosphate hydrolases"/>
    <property type="match status" value="4"/>
</dbReference>
<keyword evidence="5" id="KW-0067">ATP-binding</keyword>
<dbReference type="InterPro" id="IPR006555">
    <property type="entry name" value="ATP-dep_Helicase_C"/>
</dbReference>
<evidence type="ECO:0000313" key="12">
    <source>
        <dbReference type="RefSeq" id="XP_022243139.1"/>
    </source>
</evidence>
<sequence>MDASCSIDASQIPSSTQSIDAHGNRVYPIQGVHVHFPGKPYSSQFAMMSKILQGLDRKQNCLLESPTGSGKSLALLCACLAWQRREEERIKQKEKEEELALKICCSSPESSCIFTTSDVNIPVVSSVSPTPGSSVMIIPSQSSVQPYNPEKTKSSETPKRSRCETKNQTSSDEDDFQLPKRFRIPISAKSPLLNVMTSRGETKQFLVQNPSSISPQLSSVGVSSCHIISPTSSLILPAASSSASNSQRSPLTVSSSHSPASNNTASSVIANGQPVTSSPSVHPTVSGQVTTANTEVLPKVKRSLPKIFFGTRTHKQITQIVRELKKTAYGNCKMTILSSRERTCIHPRVSHSTNKNEGCKELLDNPGGISCSFYHNHPNVNHGTLQCYGHNTGWDLEDLVKLGRKIKACPYFGTRNLMKDANIIFCPYNYLIDPLIRATVIQVGVQPESSLVLARLLSSLAEWIARLSSKLTDYQDFNKSCKVFSGPEIVAELTELGAGPAVFHEVKRHIMTVITEEKDPESPYHLTLHSATTMLLRSLSITLTFLYKENLKYMPDYKAVIEKEAYRKIPSEFGVWLNTQRSTQKSKDYSYSLNLWCLNPAVVFSDIQGNIHSLIVTSGTLSPMKSFQSELDVPFPVQLEANHIINKSQIWVGTVGHGPSGALLNGCYRHAETFAFQDEIGQLVLRICKVVPHGILCFLPSYGMLQKLTNRWETTGLWEQLMQHKVIVSEPRASERINFDSVMSEFYEAVEDSENKGREEQNYCFFFLCSMILCHLQKVSLKRQYNNQYCTSRHLMSGNDWYETQAFRALNQALGRCIRHRTDWGALIVVDERFQKNHKYILALSKWVRNEVKHYKTFQDVMESLSEFTIARSNKSSLALDRTSLQHQPLSKDHISPSLERPNTYNFAENLVCSERSSSPILF</sequence>
<dbReference type="SMART" id="SM00488">
    <property type="entry name" value="DEXDc2"/>
    <property type="match status" value="1"/>
</dbReference>
<feature type="compositionally biased region" description="Polar residues" evidence="9">
    <location>
        <begin position="252"/>
        <end position="270"/>
    </location>
</feature>
<keyword evidence="1" id="KW-0479">Metal-binding</keyword>
<dbReference type="InterPro" id="IPR027417">
    <property type="entry name" value="P-loop_NTPase"/>
</dbReference>
<accession>A0ABM1SHN4</accession>
<dbReference type="PANTHER" id="PTHR11472">
    <property type="entry name" value="DNA REPAIR DEAD HELICASE RAD3/XP-D SUBFAMILY MEMBER"/>
    <property type="match status" value="1"/>
</dbReference>
<organism evidence="11 12">
    <name type="scientific">Limulus polyphemus</name>
    <name type="common">Atlantic horseshoe crab</name>
    <dbReference type="NCBI Taxonomy" id="6850"/>
    <lineage>
        <taxon>Eukaryota</taxon>
        <taxon>Metazoa</taxon>
        <taxon>Ecdysozoa</taxon>
        <taxon>Arthropoda</taxon>
        <taxon>Chelicerata</taxon>
        <taxon>Merostomata</taxon>
        <taxon>Xiphosura</taxon>
        <taxon>Limulidae</taxon>
        <taxon>Limulus</taxon>
    </lineage>
</organism>
<dbReference type="RefSeq" id="XP_022243139.1">
    <property type="nucleotide sequence ID" value="XM_022387431.1"/>
</dbReference>
<dbReference type="SUPFAM" id="SSF52540">
    <property type="entry name" value="P-loop containing nucleoside triphosphate hydrolases"/>
    <property type="match status" value="1"/>
</dbReference>
<dbReference type="GeneID" id="106460671"/>
<keyword evidence="8" id="KW-0413">Isomerase</keyword>
<dbReference type="SMART" id="SM00491">
    <property type="entry name" value="HELICc2"/>
    <property type="match status" value="1"/>
</dbReference>
<name>A0ABM1SHN4_LIMPO</name>
<dbReference type="PANTHER" id="PTHR11472:SF47">
    <property type="entry name" value="FANCONI ANEMIA GROUP J PROTEIN"/>
    <property type="match status" value="1"/>
</dbReference>
<feature type="domain" description="Helicase ATP-binding" evidence="10">
    <location>
        <begin position="30"/>
        <end position="511"/>
    </location>
</feature>
<dbReference type="Pfam" id="PF06733">
    <property type="entry name" value="DEAD_2"/>
    <property type="match status" value="1"/>
</dbReference>
<protein>
    <submittedName>
        <fullName evidence="12">Fanconi anemia group J protein-like</fullName>
    </submittedName>
</protein>
<evidence type="ECO:0000256" key="6">
    <source>
        <dbReference type="ARBA" id="ARBA00023004"/>
    </source>
</evidence>
<feature type="compositionally biased region" description="Low complexity" evidence="9">
    <location>
        <begin position="274"/>
        <end position="286"/>
    </location>
</feature>
<evidence type="ECO:0000256" key="9">
    <source>
        <dbReference type="SAM" id="MobiDB-lite"/>
    </source>
</evidence>
<evidence type="ECO:0000256" key="8">
    <source>
        <dbReference type="ARBA" id="ARBA00023235"/>
    </source>
</evidence>
<evidence type="ECO:0000256" key="4">
    <source>
        <dbReference type="ARBA" id="ARBA00022806"/>
    </source>
</evidence>
<feature type="compositionally biased region" description="Low complexity" evidence="9">
    <location>
        <begin position="242"/>
        <end position="251"/>
    </location>
</feature>
<evidence type="ECO:0000256" key="7">
    <source>
        <dbReference type="ARBA" id="ARBA00023014"/>
    </source>
</evidence>
<keyword evidence="2" id="KW-0547">Nucleotide-binding</keyword>
<reference evidence="12" key="1">
    <citation type="submission" date="2025-08" db="UniProtKB">
        <authorList>
            <consortium name="RefSeq"/>
        </authorList>
    </citation>
    <scope>IDENTIFICATION</scope>
    <source>
        <tissue evidence="12">Muscle</tissue>
    </source>
</reference>
<dbReference type="InterPro" id="IPR006554">
    <property type="entry name" value="Helicase-like_DEXD_c2"/>
</dbReference>
<keyword evidence="3" id="KW-0378">Hydrolase</keyword>
<feature type="compositionally biased region" description="Basic and acidic residues" evidence="9">
    <location>
        <begin position="150"/>
        <end position="165"/>
    </location>
</feature>
<dbReference type="InterPro" id="IPR014013">
    <property type="entry name" value="Helic_SF1/SF2_ATP-bd_DinG/Rad3"/>
</dbReference>
<proteinExistence type="predicted"/>
<evidence type="ECO:0000259" key="10">
    <source>
        <dbReference type="PROSITE" id="PS51193"/>
    </source>
</evidence>
<keyword evidence="11" id="KW-1185">Reference proteome</keyword>
<feature type="region of interest" description="Disordered" evidence="9">
    <location>
        <begin position="135"/>
        <end position="178"/>
    </location>
</feature>
<dbReference type="InterPro" id="IPR010614">
    <property type="entry name" value="RAD3-like_helicase_DEAD"/>
</dbReference>
<evidence type="ECO:0000256" key="5">
    <source>
        <dbReference type="ARBA" id="ARBA00022840"/>
    </source>
</evidence>
<feature type="region of interest" description="Disordered" evidence="9">
    <location>
        <begin position="242"/>
        <end position="287"/>
    </location>
</feature>
<evidence type="ECO:0000256" key="1">
    <source>
        <dbReference type="ARBA" id="ARBA00022723"/>
    </source>
</evidence>
<keyword evidence="4" id="KW-0347">Helicase</keyword>
<dbReference type="PROSITE" id="PS51193">
    <property type="entry name" value="HELICASE_ATP_BIND_2"/>
    <property type="match status" value="1"/>
</dbReference>
<dbReference type="Pfam" id="PF13307">
    <property type="entry name" value="Helicase_C_2"/>
    <property type="match status" value="1"/>
</dbReference>
<evidence type="ECO:0000256" key="2">
    <source>
        <dbReference type="ARBA" id="ARBA00022741"/>
    </source>
</evidence>
<keyword evidence="7" id="KW-0411">Iron-sulfur</keyword>
<evidence type="ECO:0000256" key="3">
    <source>
        <dbReference type="ARBA" id="ARBA00022801"/>
    </source>
</evidence>
<keyword evidence="6" id="KW-0408">Iron</keyword>
<gene>
    <name evidence="12" type="primary">LOC106460671</name>
</gene>
<dbReference type="InterPro" id="IPR045028">
    <property type="entry name" value="DinG/Rad3-like"/>
</dbReference>
<evidence type="ECO:0000313" key="11">
    <source>
        <dbReference type="Proteomes" id="UP000694941"/>
    </source>
</evidence>